<evidence type="ECO:0000313" key="2">
    <source>
        <dbReference type="Proteomes" id="UP000030466"/>
    </source>
</evidence>
<sequence length="379" mass="42146">MSVWDQLLGQDAVVAQLRRAAQEDRPTHAWLFTGPPGSGRSNAALAFAAALLCEQEDPVERGCGQCHACRTVLASSHADLTHFVTENPQITIEEARELVVRAQDRPSVGRWRVMVVEDADRMAERTSNVMLKAIEEPPPNTIWLLCAPSPMDVLVTIRSRCRPATLKVPAVADVAELLIRRHGVPRQRAEESARLAQSHVGIAKRLALYDDARTRRQEVVSMPLKLSGVPDAVRAADRLHKIAVEESQADAESRNEAERKQLLVALGAPESGRVPPAIRGALNRLEADQKRRSRRIQTDTLDRFLIDLTTFYRDVLTLQLRTGSALVNEHLAQQLQDHASNSTPERTLHRIDVISRTRDRIRTNVSAQLAFEAMAVSLL</sequence>
<dbReference type="AlphaFoldDB" id="A0A0A6VT24"/>
<proteinExistence type="predicted"/>
<accession>A0A0A6VT24</accession>
<dbReference type="GO" id="GO:0003887">
    <property type="term" value="F:DNA-directed DNA polymerase activity"/>
    <property type="evidence" value="ECO:0007669"/>
    <property type="project" value="InterPro"/>
</dbReference>
<dbReference type="NCBIfam" id="NF005926">
    <property type="entry name" value="PRK07940.1"/>
    <property type="match status" value="1"/>
</dbReference>
<keyword evidence="2" id="KW-1185">Reference proteome</keyword>
<dbReference type="InterPro" id="IPR004622">
    <property type="entry name" value="DNA_pol_HolB"/>
</dbReference>
<dbReference type="OrthoDB" id="9809531at2"/>
<dbReference type="RefSeq" id="WP_017831972.1">
    <property type="nucleotide sequence ID" value="NZ_JSUH01000006.1"/>
</dbReference>
<dbReference type="InterPro" id="IPR050238">
    <property type="entry name" value="DNA_Rep/Repair_Clamp_Loader"/>
</dbReference>
<dbReference type="SUPFAM" id="SSF52540">
    <property type="entry name" value="P-loop containing nucleoside triphosphate hydrolases"/>
    <property type="match status" value="1"/>
</dbReference>
<protein>
    <submittedName>
        <fullName evidence="1">DNA polymerase III subunit delta</fullName>
    </submittedName>
</protein>
<gene>
    <name evidence="1" type="ORF">GY22_08700</name>
</gene>
<evidence type="ECO:0000313" key="1">
    <source>
        <dbReference type="EMBL" id="KHD97751.1"/>
    </source>
</evidence>
<name>A0A0A6VT24_KOCRO</name>
<dbReference type="NCBIfam" id="TIGR00678">
    <property type="entry name" value="holB"/>
    <property type="match status" value="1"/>
</dbReference>
<dbReference type="PANTHER" id="PTHR11669">
    <property type="entry name" value="REPLICATION FACTOR C / DNA POLYMERASE III GAMMA-TAU SUBUNIT"/>
    <property type="match status" value="1"/>
</dbReference>
<dbReference type="InterPro" id="IPR027417">
    <property type="entry name" value="P-loop_NTPase"/>
</dbReference>
<reference evidence="1 2" key="1">
    <citation type="journal article" date="2003" name="Int. J. Syst. Evol. Microbiol.">
        <title>Kocuria polaris sp. nov., an orange-pigmented psychrophilic bacterium isolated from an Antarctic cyanobacterial mat sample.</title>
        <authorList>
            <person name="Reddy G.S."/>
            <person name="Prakash J.S."/>
            <person name="Prabahar V."/>
            <person name="Matsumoto G.I."/>
            <person name="Stackebrandt E."/>
            <person name="Shivaji S."/>
        </authorList>
    </citation>
    <scope>NUCLEOTIDE SEQUENCE [LARGE SCALE GENOMIC DNA]</scope>
    <source>
        <strain evidence="1 2">CMS 76or</strain>
    </source>
</reference>
<dbReference type="Pfam" id="PF13177">
    <property type="entry name" value="DNA_pol3_delta2"/>
    <property type="match status" value="1"/>
</dbReference>
<dbReference type="EMBL" id="JSUH01000006">
    <property type="protein sequence ID" value="KHD97751.1"/>
    <property type="molecule type" value="Genomic_DNA"/>
</dbReference>
<dbReference type="Gene3D" id="3.40.50.300">
    <property type="entry name" value="P-loop containing nucleotide triphosphate hydrolases"/>
    <property type="match status" value="1"/>
</dbReference>
<dbReference type="GO" id="GO:0008408">
    <property type="term" value="F:3'-5' exonuclease activity"/>
    <property type="evidence" value="ECO:0007669"/>
    <property type="project" value="InterPro"/>
</dbReference>
<dbReference type="GO" id="GO:0006261">
    <property type="term" value="P:DNA-templated DNA replication"/>
    <property type="evidence" value="ECO:0007669"/>
    <property type="project" value="TreeGrafter"/>
</dbReference>
<comment type="caution">
    <text evidence="1">The sequence shown here is derived from an EMBL/GenBank/DDBJ whole genome shotgun (WGS) entry which is preliminary data.</text>
</comment>
<dbReference type="Proteomes" id="UP000030466">
    <property type="component" value="Unassembled WGS sequence"/>
</dbReference>
<organism evidence="1 2">
    <name type="scientific">Kocuria rosea subsp. polaris</name>
    <dbReference type="NCBI Taxonomy" id="136273"/>
    <lineage>
        <taxon>Bacteria</taxon>
        <taxon>Bacillati</taxon>
        <taxon>Actinomycetota</taxon>
        <taxon>Actinomycetes</taxon>
        <taxon>Micrococcales</taxon>
        <taxon>Micrococcaceae</taxon>
        <taxon>Kocuria</taxon>
    </lineage>
</organism>
<dbReference type="PANTHER" id="PTHR11669:SF8">
    <property type="entry name" value="DNA POLYMERASE III SUBUNIT DELTA"/>
    <property type="match status" value="1"/>
</dbReference>